<dbReference type="NCBIfam" id="TIGR02937">
    <property type="entry name" value="sigma70-ECF"/>
    <property type="match status" value="1"/>
</dbReference>
<sequence length="172" mass="20005">MQDPATRRAAFAEAVEAFSQRLYWLIRRMVISHEDANDLLQNTFLKAWANLDTFRGEARISTWLYKIATNECLTHLEKQRLRRHLSLDDADSYLVETLRGDEFFDGDAVQTRFQTAILQLPPKQRLVFNLRYYNDMKYEDMSEALGTSEGALKASYHHAVKKITAYMTSSND</sequence>
<feature type="domain" description="RNA polymerase sigma factor 70 region 4 type 2" evidence="6">
    <location>
        <begin position="112"/>
        <end position="163"/>
    </location>
</feature>
<dbReference type="SUPFAM" id="SSF88659">
    <property type="entry name" value="Sigma3 and sigma4 domains of RNA polymerase sigma factors"/>
    <property type="match status" value="1"/>
</dbReference>
<dbReference type="Gene3D" id="1.10.10.10">
    <property type="entry name" value="Winged helix-like DNA-binding domain superfamily/Winged helix DNA-binding domain"/>
    <property type="match status" value="1"/>
</dbReference>
<keyword evidence="2" id="KW-0805">Transcription regulation</keyword>
<dbReference type="AlphaFoldDB" id="W2D056"/>
<proteinExistence type="inferred from homology"/>
<name>W2D056_9BACT</name>
<dbReference type="Pfam" id="PF04542">
    <property type="entry name" value="Sigma70_r2"/>
    <property type="match status" value="1"/>
</dbReference>
<dbReference type="Gene3D" id="1.10.1740.10">
    <property type="match status" value="1"/>
</dbReference>
<dbReference type="Pfam" id="PF08281">
    <property type="entry name" value="Sigma70_r4_2"/>
    <property type="match status" value="1"/>
</dbReference>
<evidence type="ECO:0000313" key="8">
    <source>
        <dbReference type="Proteomes" id="UP000034980"/>
    </source>
</evidence>
<dbReference type="InterPro" id="IPR007627">
    <property type="entry name" value="RNA_pol_sigma70_r2"/>
</dbReference>
<dbReference type="InterPro" id="IPR036388">
    <property type="entry name" value="WH-like_DNA-bd_sf"/>
</dbReference>
<gene>
    <name evidence="7" type="ORF">T235_11430</name>
</gene>
<evidence type="ECO:0000256" key="3">
    <source>
        <dbReference type="ARBA" id="ARBA00023082"/>
    </source>
</evidence>
<evidence type="ECO:0000313" key="7">
    <source>
        <dbReference type="EMBL" id="ETK12146.1"/>
    </source>
</evidence>
<evidence type="ECO:0000256" key="1">
    <source>
        <dbReference type="ARBA" id="ARBA00010641"/>
    </source>
</evidence>
<comment type="caution">
    <text evidence="7">The sequence shown here is derived from an EMBL/GenBank/DDBJ whole genome shotgun (WGS) entry which is preliminary data.</text>
</comment>
<dbReference type="GO" id="GO:0006352">
    <property type="term" value="P:DNA-templated transcription initiation"/>
    <property type="evidence" value="ECO:0007669"/>
    <property type="project" value="InterPro"/>
</dbReference>
<dbReference type="InterPro" id="IPR039425">
    <property type="entry name" value="RNA_pol_sigma-70-like"/>
</dbReference>
<dbReference type="InterPro" id="IPR013325">
    <property type="entry name" value="RNA_pol_sigma_r2"/>
</dbReference>
<dbReference type="PATRIC" id="fig|1411915.3.peg.1194"/>
<reference evidence="7 8" key="1">
    <citation type="submission" date="2013-11" db="EMBL/GenBank/DDBJ databases">
        <title>Single cell genomics of uncultured Tannerella BU063 (oral taxon 286).</title>
        <authorList>
            <person name="Beall C.J."/>
            <person name="Campbell A.G."/>
            <person name="Griffen A.L."/>
            <person name="Podar M."/>
            <person name="Leys E.J."/>
        </authorList>
    </citation>
    <scope>NUCLEOTIDE SEQUENCE [LARGE SCALE GENOMIC DNA]</scope>
    <source>
        <strain evidence="7">Cell 8/11</strain>
    </source>
</reference>
<evidence type="ECO:0000256" key="4">
    <source>
        <dbReference type="ARBA" id="ARBA00023163"/>
    </source>
</evidence>
<dbReference type="PANTHER" id="PTHR43133">
    <property type="entry name" value="RNA POLYMERASE ECF-TYPE SIGMA FACTO"/>
    <property type="match status" value="1"/>
</dbReference>
<feature type="domain" description="RNA polymerase sigma-70 region 2" evidence="5">
    <location>
        <begin position="15"/>
        <end position="80"/>
    </location>
</feature>
<keyword evidence="3" id="KW-0731">Sigma factor</keyword>
<evidence type="ECO:0000256" key="2">
    <source>
        <dbReference type="ARBA" id="ARBA00023015"/>
    </source>
</evidence>
<evidence type="ECO:0000259" key="5">
    <source>
        <dbReference type="Pfam" id="PF04542"/>
    </source>
</evidence>
<dbReference type="GO" id="GO:0016987">
    <property type="term" value="F:sigma factor activity"/>
    <property type="evidence" value="ECO:0007669"/>
    <property type="project" value="UniProtKB-KW"/>
</dbReference>
<evidence type="ECO:0000259" key="6">
    <source>
        <dbReference type="Pfam" id="PF08281"/>
    </source>
</evidence>
<dbReference type="SUPFAM" id="SSF88946">
    <property type="entry name" value="Sigma2 domain of RNA polymerase sigma factors"/>
    <property type="match status" value="1"/>
</dbReference>
<accession>W2D056</accession>
<dbReference type="InterPro" id="IPR013324">
    <property type="entry name" value="RNA_pol_sigma_r3/r4-like"/>
</dbReference>
<dbReference type="PANTHER" id="PTHR43133:SF51">
    <property type="entry name" value="RNA POLYMERASE SIGMA FACTOR"/>
    <property type="match status" value="1"/>
</dbReference>
<organism evidence="7 8">
    <name type="scientific">Tannerella sp. oral taxon BU063 isolate Cell 8/11</name>
    <dbReference type="NCBI Taxonomy" id="1411915"/>
    <lineage>
        <taxon>Bacteria</taxon>
        <taxon>Pseudomonadati</taxon>
        <taxon>Bacteroidota</taxon>
        <taxon>Bacteroidia</taxon>
        <taxon>Bacteroidales</taxon>
        <taxon>Tannerellaceae</taxon>
        <taxon>Tannerella</taxon>
    </lineage>
</organism>
<dbReference type="InterPro" id="IPR013249">
    <property type="entry name" value="RNA_pol_sigma70_r4_t2"/>
</dbReference>
<protein>
    <submittedName>
        <fullName evidence="7">RNA polymerase sigma70 factor</fullName>
    </submittedName>
</protein>
<dbReference type="InterPro" id="IPR014284">
    <property type="entry name" value="RNA_pol_sigma-70_dom"/>
</dbReference>
<dbReference type="Proteomes" id="UP000034980">
    <property type="component" value="Unassembled WGS sequence"/>
</dbReference>
<comment type="similarity">
    <text evidence="1">Belongs to the sigma-70 factor family. ECF subfamily.</text>
</comment>
<keyword evidence="4" id="KW-0804">Transcription</keyword>
<dbReference type="EMBL" id="AYYF01001356">
    <property type="protein sequence ID" value="ETK12146.1"/>
    <property type="molecule type" value="Genomic_DNA"/>
</dbReference>
<dbReference type="CDD" id="cd06171">
    <property type="entry name" value="Sigma70_r4"/>
    <property type="match status" value="1"/>
</dbReference>
<dbReference type="GO" id="GO:0003677">
    <property type="term" value="F:DNA binding"/>
    <property type="evidence" value="ECO:0007669"/>
    <property type="project" value="InterPro"/>
</dbReference>